<evidence type="ECO:0000256" key="4">
    <source>
        <dbReference type="ARBA" id="ARBA00023004"/>
    </source>
</evidence>
<dbReference type="PANTHER" id="PTHR46300">
    <property type="entry name" value="P450, PUTATIVE (EUROFUNG)-RELATED-RELATED"/>
    <property type="match status" value="1"/>
</dbReference>
<protein>
    <submittedName>
        <fullName evidence="8">Uncharacterized protein</fullName>
    </submittedName>
</protein>
<dbReference type="InParanoid" id="A0A7C8IV70"/>
<dbReference type="PANTHER" id="PTHR46300:SF2">
    <property type="entry name" value="CYTOCHROME P450 MONOOXYGENASE ALNH-RELATED"/>
    <property type="match status" value="1"/>
</dbReference>
<evidence type="ECO:0000256" key="3">
    <source>
        <dbReference type="ARBA" id="ARBA00023002"/>
    </source>
</evidence>
<dbReference type="Pfam" id="PF00067">
    <property type="entry name" value="p450"/>
    <property type="match status" value="1"/>
</dbReference>
<gene>
    <name evidence="8" type="ORF">GQX73_g395</name>
</gene>
<keyword evidence="7" id="KW-0472">Membrane</keyword>
<keyword evidence="7" id="KW-0812">Transmembrane</keyword>
<dbReference type="InterPro" id="IPR002401">
    <property type="entry name" value="Cyt_P450_E_grp-I"/>
</dbReference>
<dbReference type="EMBL" id="WUBL01000002">
    <property type="protein sequence ID" value="KAF2973129.1"/>
    <property type="molecule type" value="Genomic_DNA"/>
</dbReference>
<evidence type="ECO:0000256" key="2">
    <source>
        <dbReference type="ARBA" id="ARBA00022723"/>
    </source>
</evidence>
<organism evidence="8 9">
    <name type="scientific">Xylaria multiplex</name>
    <dbReference type="NCBI Taxonomy" id="323545"/>
    <lineage>
        <taxon>Eukaryota</taxon>
        <taxon>Fungi</taxon>
        <taxon>Dikarya</taxon>
        <taxon>Ascomycota</taxon>
        <taxon>Pezizomycotina</taxon>
        <taxon>Sordariomycetes</taxon>
        <taxon>Xylariomycetidae</taxon>
        <taxon>Xylariales</taxon>
        <taxon>Xylariaceae</taxon>
        <taxon>Xylaria</taxon>
    </lineage>
</organism>
<dbReference type="PRINTS" id="PR00463">
    <property type="entry name" value="EP450I"/>
</dbReference>
<keyword evidence="3" id="KW-0560">Oxidoreductase</keyword>
<proteinExistence type="inferred from homology"/>
<keyword evidence="6" id="KW-0349">Heme</keyword>
<evidence type="ECO:0000256" key="6">
    <source>
        <dbReference type="PIRSR" id="PIRSR602401-1"/>
    </source>
</evidence>
<dbReference type="InterPro" id="IPR050364">
    <property type="entry name" value="Cytochrome_P450_fung"/>
</dbReference>
<sequence>MPLFRPFVPYHNSAGQSKIIKFGGLLTTEFLEPPPGRCFLFRQTYKQDIEGPIPGNLRKLIDSPMRPQGPLLHFHQFQTEYFRVEAGIMGIEVNGKHRKVYPEDGEVSVKAGSVHRFYIHPESPVDMTVYLSASDSGMDYQLDRIFFENWYGYWHDALLHEGKLNFIQYLAIQDGGDAYSVPPKWVPFRRFIGYWGSVFLGRWVGGLLGYKPFFREYTTDWDYAVAKMKGSWFQRHLVEESYTKAKTWDEQVALDQGKVLNAEYEQWTVDLSPTKSTKATNGVKVNGHKANGAQAVAAAVRMVIRLIPNGEPGERLDGITRFFHKEAYSQVGNALASRHVAKNPTNVKKEAHVVVLLLFKLAVPFSLWVGILVLGSILAYRLSRVGQRDSKMPPGPPTRPIVGNEHLIPRSNAHFIFTEWAKQYGGIYTLKRFTNTTFVISDPHMIKELLDRKSSLYSHRPDSYVGRLITQGDHLLLMQYGDEWRRIRKLIHQYFMEPMCEKQHIHLQNAEANQLMYDFLVAPQDHMEHPKRYSNSITNSLVFGIRTKTIRDGYLTRLFSLLNEWSEILELGATPPVDSFPLLKLVPEVLLGRWKSRAIGVGELMTGLYTEVLGQVKQRRENGLNRGSFMDRVLDQNEKNPLTPTQLYFLGGVLMEGGSDTSSSLILAMVRAMIEFPDVQKRAQEEIDAAIDESRSPTWEDFPQLPYINMMIKESHRWRPVSPLGVSHAVAEDDWVGGYHIPKGSTVVLNVWGMHHNEQRWEKPEDFMPERFTTHPKLASQYTSDGPARDHFGYGAGRRVCPGIHLAERNLFVAMAKLLWAFEFRKPTGDDGKIESSIGFLQCVRDYNCVITVRSDRRAETIKREFQEAAKVFANYD</sequence>
<dbReference type="Proteomes" id="UP000481858">
    <property type="component" value="Unassembled WGS sequence"/>
</dbReference>
<evidence type="ECO:0000256" key="7">
    <source>
        <dbReference type="SAM" id="Phobius"/>
    </source>
</evidence>
<keyword evidence="4 6" id="KW-0408">Iron</keyword>
<feature type="transmembrane region" description="Helical" evidence="7">
    <location>
        <begin position="353"/>
        <end position="382"/>
    </location>
</feature>
<dbReference type="SUPFAM" id="SSF51182">
    <property type="entry name" value="RmlC-like cupins"/>
    <property type="match status" value="1"/>
</dbReference>
<dbReference type="InterPro" id="IPR036396">
    <property type="entry name" value="Cyt_P450_sf"/>
</dbReference>
<dbReference type="SUPFAM" id="SSF48264">
    <property type="entry name" value="Cytochrome P450"/>
    <property type="match status" value="1"/>
</dbReference>
<dbReference type="AlphaFoldDB" id="A0A7C8IV70"/>
<dbReference type="InterPro" id="IPR011051">
    <property type="entry name" value="RmlC_Cupin_sf"/>
</dbReference>
<evidence type="ECO:0000256" key="5">
    <source>
        <dbReference type="ARBA" id="ARBA00023033"/>
    </source>
</evidence>
<dbReference type="GO" id="GO:0016705">
    <property type="term" value="F:oxidoreductase activity, acting on paired donors, with incorporation or reduction of molecular oxygen"/>
    <property type="evidence" value="ECO:0007669"/>
    <property type="project" value="InterPro"/>
</dbReference>
<keyword evidence="5" id="KW-0503">Monooxygenase</keyword>
<reference evidence="8 9" key="1">
    <citation type="submission" date="2019-12" db="EMBL/GenBank/DDBJ databases">
        <title>Draft genome sequence of the ascomycete Xylaria multiplex DSM 110363.</title>
        <authorList>
            <person name="Buettner E."/>
            <person name="Kellner H."/>
        </authorList>
    </citation>
    <scope>NUCLEOTIDE SEQUENCE [LARGE SCALE GENOMIC DNA]</scope>
    <source>
        <strain evidence="8 9">DSM 110363</strain>
    </source>
</reference>
<evidence type="ECO:0000313" key="8">
    <source>
        <dbReference type="EMBL" id="KAF2973129.1"/>
    </source>
</evidence>
<comment type="cofactor">
    <cofactor evidence="6">
        <name>heme</name>
        <dbReference type="ChEBI" id="CHEBI:30413"/>
    </cofactor>
</comment>
<keyword evidence="9" id="KW-1185">Reference proteome</keyword>
<dbReference type="Gene3D" id="1.10.630.10">
    <property type="entry name" value="Cytochrome P450"/>
    <property type="match status" value="1"/>
</dbReference>
<dbReference type="GO" id="GO:0020037">
    <property type="term" value="F:heme binding"/>
    <property type="evidence" value="ECO:0007669"/>
    <property type="project" value="InterPro"/>
</dbReference>
<evidence type="ECO:0000256" key="1">
    <source>
        <dbReference type="ARBA" id="ARBA00010617"/>
    </source>
</evidence>
<feature type="binding site" description="axial binding residue" evidence="6">
    <location>
        <position position="801"/>
    </location>
    <ligand>
        <name>heme</name>
        <dbReference type="ChEBI" id="CHEBI:30413"/>
    </ligand>
    <ligandPart>
        <name>Fe</name>
        <dbReference type="ChEBI" id="CHEBI:18248"/>
    </ligandPart>
</feature>
<dbReference type="InterPro" id="IPR014710">
    <property type="entry name" value="RmlC-like_jellyroll"/>
</dbReference>
<dbReference type="InterPro" id="IPR001128">
    <property type="entry name" value="Cyt_P450"/>
</dbReference>
<comment type="caution">
    <text evidence="8">The sequence shown here is derived from an EMBL/GenBank/DDBJ whole genome shotgun (WGS) entry which is preliminary data.</text>
</comment>
<dbReference type="GO" id="GO:0005506">
    <property type="term" value="F:iron ion binding"/>
    <property type="evidence" value="ECO:0007669"/>
    <property type="project" value="InterPro"/>
</dbReference>
<accession>A0A7C8IV70</accession>
<name>A0A7C8IV70_9PEZI</name>
<keyword evidence="2 6" id="KW-0479">Metal-binding</keyword>
<dbReference type="OrthoDB" id="1103324at2759"/>
<dbReference type="GO" id="GO:0004497">
    <property type="term" value="F:monooxygenase activity"/>
    <property type="evidence" value="ECO:0007669"/>
    <property type="project" value="UniProtKB-KW"/>
</dbReference>
<dbReference type="CDD" id="cd02208">
    <property type="entry name" value="cupin_RmlC-like"/>
    <property type="match status" value="1"/>
</dbReference>
<comment type="similarity">
    <text evidence="1">Belongs to the cytochrome P450 family.</text>
</comment>
<keyword evidence="7" id="KW-1133">Transmembrane helix</keyword>
<dbReference type="Gene3D" id="2.60.120.10">
    <property type="entry name" value="Jelly Rolls"/>
    <property type="match status" value="1"/>
</dbReference>
<dbReference type="CDD" id="cd11065">
    <property type="entry name" value="CYP64-like"/>
    <property type="match status" value="1"/>
</dbReference>
<evidence type="ECO:0000313" key="9">
    <source>
        <dbReference type="Proteomes" id="UP000481858"/>
    </source>
</evidence>